<protein>
    <submittedName>
        <fullName evidence="2">Uncharacterized protein</fullName>
    </submittedName>
</protein>
<organism evidence="2 3">
    <name type="scientific">Hibiscus sabdariffa</name>
    <name type="common">roselle</name>
    <dbReference type="NCBI Taxonomy" id="183260"/>
    <lineage>
        <taxon>Eukaryota</taxon>
        <taxon>Viridiplantae</taxon>
        <taxon>Streptophyta</taxon>
        <taxon>Embryophyta</taxon>
        <taxon>Tracheophyta</taxon>
        <taxon>Spermatophyta</taxon>
        <taxon>Magnoliopsida</taxon>
        <taxon>eudicotyledons</taxon>
        <taxon>Gunneridae</taxon>
        <taxon>Pentapetalae</taxon>
        <taxon>rosids</taxon>
        <taxon>malvids</taxon>
        <taxon>Malvales</taxon>
        <taxon>Malvaceae</taxon>
        <taxon>Malvoideae</taxon>
        <taxon>Hibiscus</taxon>
    </lineage>
</organism>
<keyword evidence="1" id="KW-0472">Membrane</keyword>
<accession>A0ABR2CAP8</accession>
<keyword evidence="1" id="KW-0812">Transmembrane</keyword>
<feature type="transmembrane region" description="Helical" evidence="1">
    <location>
        <begin position="61"/>
        <end position="82"/>
    </location>
</feature>
<evidence type="ECO:0000256" key="1">
    <source>
        <dbReference type="SAM" id="Phobius"/>
    </source>
</evidence>
<reference evidence="2 3" key="1">
    <citation type="journal article" date="2024" name="G3 (Bethesda)">
        <title>Genome assembly of Hibiscus sabdariffa L. provides insights into metabolisms of medicinal natural products.</title>
        <authorList>
            <person name="Kim T."/>
        </authorList>
    </citation>
    <scope>NUCLEOTIDE SEQUENCE [LARGE SCALE GENOMIC DNA]</scope>
    <source>
        <strain evidence="2">TK-2024</strain>
        <tissue evidence="2">Old leaves</tissue>
    </source>
</reference>
<keyword evidence="3" id="KW-1185">Reference proteome</keyword>
<gene>
    <name evidence="2" type="ORF">V6N12_038736</name>
</gene>
<comment type="caution">
    <text evidence="2">The sequence shown here is derived from an EMBL/GenBank/DDBJ whole genome shotgun (WGS) entry which is preliminary data.</text>
</comment>
<evidence type="ECO:0000313" key="3">
    <source>
        <dbReference type="Proteomes" id="UP001472677"/>
    </source>
</evidence>
<evidence type="ECO:0000313" key="2">
    <source>
        <dbReference type="EMBL" id="KAK8516495.1"/>
    </source>
</evidence>
<dbReference type="Proteomes" id="UP001472677">
    <property type="component" value="Unassembled WGS sequence"/>
</dbReference>
<sequence length="103" mass="11513">MSSVPTPPISSEETVRPQRELMMLGALLMIFGTAKEREGEYEVAGALVHQSNHWNLILGPFLGHMILVPIWVVCGLCGQNLIQERDGEKREELESFPIVALTR</sequence>
<dbReference type="EMBL" id="JBBPBM010000058">
    <property type="protein sequence ID" value="KAK8516495.1"/>
    <property type="molecule type" value="Genomic_DNA"/>
</dbReference>
<name>A0ABR2CAP8_9ROSI</name>
<proteinExistence type="predicted"/>
<keyword evidence="1" id="KW-1133">Transmembrane helix</keyword>